<dbReference type="STRING" id="940295.EYM_01455"/>
<dbReference type="GO" id="GO:0003678">
    <property type="term" value="F:DNA helicase activity"/>
    <property type="evidence" value="ECO:0007669"/>
    <property type="project" value="UniProtKB-EC"/>
</dbReference>
<dbReference type="InterPro" id="IPR010339">
    <property type="entry name" value="TIP49_P-loop"/>
</dbReference>
<dbReference type="SUPFAM" id="SSF52540">
    <property type="entry name" value="P-loop containing nucleoside triphosphate hydrolases"/>
    <property type="match status" value="1"/>
</dbReference>
<evidence type="ECO:0000256" key="1">
    <source>
        <dbReference type="ARBA" id="ARBA00007519"/>
    </source>
</evidence>
<dbReference type="InterPro" id="IPR041048">
    <property type="entry name" value="RuvB-like_C"/>
</dbReference>
<dbReference type="Gene3D" id="1.10.8.60">
    <property type="match status" value="1"/>
</dbReference>
<reference evidence="8 9" key="1">
    <citation type="submission" date="2013-11" db="EMBL/GenBank/DDBJ databases">
        <title>Comparative genomics of Ignicoccus.</title>
        <authorList>
            <person name="Podar M."/>
        </authorList>
    </citation>
    <scope>NUCLEOTIDE SEQUENCE [LARGE SCALE GENOMIC DNA]</scope>
    <source>
        <strain evidence="8 9">DSM 13165</strain>
    </source>
</reference>
<dbReference type="PATRIC" id="fig|940295.4.peg.284"/>
<dbReference type="Proteomes" id="UP000060778">
    <property type="component" value="Chromosome"/>
</dbReference>
<protein>
    <recommendedName>
        <fullName evidence="2">DNA helicase</fullName>
        <ecNumber evidence="2">3.6.4.12</ecNumber>
    </recommendedName>
</protein>
<keyword evidence="6" id="KW-0067">ATP-binding</keyword>
<proteinExistence type="inferred from homology"/>
<name>A0A0U3FHU6_9CREN</name>
<dbReference type="EMBL" id="CP006867">
    <property type="protein sequence ID" value="ALU11478.1"/>
    <property type="molecule type" value="Genomic_DNA"/>
</dbReference>
<dbReference type="SMART" id="SM00382">
    <property type="entry name" value="AAA"/>
    <property type="match status" value="1"/>
</dbReference>
<keyword evidence="5" id="KW-0347">Helicase</keyword>
<organism evidence="8 9">
    <name type="scientific">Ignicoccus islandicus DSM 13165</name>
    <dbReference type="NCBI Taxonomy" id="940295"/>
    <lineage>
        <taxon>Archaea</taxon>
        <taxon>Thermoproteota</taxon>
        <taxon>Thermoprotei</taxon>
        <taxon>Desulfurococcales</taxon>
        <taxon>Desulfurococcaceae</taxon>
        <taxon>Ignicoccus</taxon>
    </lineage>
</organism>
<dbReference type="GO" id="GO:0005524">
    <property type="term" value="F:ATP binding"/>
    <property type="evidence" value="ECO:0007669"/>
    <property type="project" value="UniProtKB-KW"/>
</dbReference>
<dbReference type="FunFam" id="2.40.50.360:FF:000001">
    <property type="entry name" value="RuvB-like helicase"/>
    <property type="match status" value="1"/>
</dbReference>
<dbReference type="Pfam" id="PF17856">
    <property type="entry name" value="TIP49_C"/>
    <property type="match status" value="1"/>
</dbReference>
<dbReference type="Gene3D" id="3.40.50.300">
    <property type="entry name" value="P-loop containing nucleotide triphosphate hydrolases"/>
    <property type="match status" value="1"/>
</dbReference>
<dbReference type="EC" id="3.6.4.12" evidence="2"/>
<dbReference type="InterPro" id="IPR027238">
    <property type="entry name" value="RuvB-like"/>
</dbReference>
<keyword evidence="9" id="KW-1185">Reference proteome</keyword>
<gene>
    <name evidence="8" type="ORF">EYM_01455</name>
</gene>
<dbReference type="FunFam" id="1.10.8.60:FF:000010">
    <property type="entry name" value="RuvB-like helicase"/>
    <property type="match status" value="1"/>
</dbReference>
<evidence type="ECO:0000256" key="4">
    <source>
        <dbReference type="ARBA" id="ARBA00022801"/>
    </source>
</evidence>
<dbReference type="PANTHER" id="PTHR11093">
    <property type="entry name" value="RUVB-RELATED REPTIN AND PONTIN"/>
    <property type="match status" value="1"/>
</dbReference>
<evidence type="ECO:0000313" key="9">
    <source>
        <dbReference type="Proteomes" id="UP000060778"/>
    </source>
</evidence>
<dbReference type="KEGG" id="iis:EYM_01455"/>
<dbReference type="Gene3D" id="2.40.50.360">
    <property type="entry name" value="RuvB-like helicase, domain II"/>
    <property type="match status" value="1"/>
</dbReference>
<evidence type="ECO:0000256" key="5">
    <source>
        <dbReference type="ARBA" id="ARBA00022806"/>
    </source>
</evidence>
<dbReference type="InterPro" id="IPR003593">
    <property type="entry name" value="AAA+_ATPase"/>
</dbReference>
<dbReference type="InterPro" id="IPR042487">
    <property type="entry name" value="RuvBL1/2_DNA/RNA_bd_dom"/>
</dbReference>
<sequence length="449" mass="50288">MVIEEIPKTSKGEVRVGFHTHIRGLGLDEKGRAKKVADGLVGQEEAREALGLVVEMVREGRMAGRGVLIVGPPGTGKTALAIALAKELGEDTPFVALGGSEIMGSPRKSEVLMQAMRRAIGIRIKEKRKVYEGVVKNLKFKMVRHPYNPYVKVPREAIITLETEDDEKELRADEEIAYQLLQLGIRRGDVIAIDADTGRVYKIGRAKSKEEESSGIKLIKETELPKGPVFKETEVVHTLTLHDLDTYYAAQQAPLSLLAGFGPESVSDEVRKQVDKLVSEWLKEGKGELVPGVLFIDDAHMLDLEVFSFLSRAMEKEFAPIIVLATNRGMAKIRGTDEVAPHGMPLDMLDRLLIVRTRPYTRDEIEEIVRIRAEEEGVKLSEDAVKKLGEIGEQRSLRYAIHLMQPARIVAHRKGREEVKAEDVEEVEKKFVDVKDSVRYVEELKDKFL</sequence>
<dbReference type="Pfam" id="PF06068">
    <property type="entry name" value="TIP49"/>
    <property type="match status" value="1"/>
</dbReference>
<dbReference type="InterPro" id="IPR027417">
    <property type="entry name" value="P-loop_NTPase"/>
</dbReference>
<evidence type="ECO:0000259" key="7">
    <source>
        <dbReference type="SMART" id="SM00382"/>
    </source>
</evidence>
<evidence type="ECO:0000256" key="6">
    <source>
        <dbReference type="ARBA" id="ARBA00022840"/>
    </source>
</evidence>
<comment type="similarity">
    <text evidence="1">Belongs to the RuvB family.</text>
</comment>
<evidence type="ECO:0000256" key="3">
    <source>
        <dbReference type="ARBA" id="ARBA00022741"/>
    </source>
</evidence>
<dbReference type="GO" id="GO:0016787">
    <property type="term" value="F:hydrolase activity"/>
    <property type="evidence" value="ECO:0007669"/>
    <property type="project" value="UniProtKB-KW"/>
</dbReference>
<accession>A0A0U3FHU6</accession>
<keyword evidence="3" id="KW-0547">Nucleotide-binding</keyword>
<keyword evidence="4" id="KW-0378">Hydrolase</keyword>
<evidence type="ECO:0000313" key="8">
    <source>
        <dbReference type="EMBL" id="ALU11478.1"/>
    </source>
</evidence>
<evidence type="ECO:0000256" key="2">
    <source>
        <dbReference type="ARBA" id="ARBA00012551"/>
    </source>
</evidence>
<feature type="domain" description="AAA+ ATPase" evidence="7">
    <location>
        <begin position="63"/>
        <end position="372"/>
    </location>
</feature>
<dbReference type="AlphaFoldDB" id="A0A0U3FHU6"/>